<feature type="region of interest" description="Disordered" evidence="18">
    <location>
        <begin position="399"/>
        <end position="430"/>
    </location>
</feature>
<dbReference type="InterPro" id="IPR050116">
    <property type="entry name" value="DNA_polymerase-Y"/>
</dbReference>
<dbReference type="GO" id="GO:0046872">
    <property type="term" value="F:metal ion binding"/>
    <property type="evidence" value="ECO:0007669"/>
    <property type="project" value="UniProtKB-KW"/>
</dbReference>
<keyword evidence="16" id="KW-0234">DNA repair</keyword>
<evidence type="ECO:0000313" key="20">
    <source>
        <dbReference type="EMBL" id="CAB4322731.1"/>
    </source>
</evidence>
<evidence type="ECO:0000256" key="10">
    <source>
        <dbReference type="ARBA" id="ARBA00022705"/>
    </source>
</evidence>
<keyword evidence="15" id="KW-0238">DNA-binding</keyword>
<evidence type="ECO:0000256" key="15">
    <source>
        <dbReference type="ARBA" id="ARBA00023125"/>
    </source>
</evidence>
<evidence type="ECO:0000256" key="6">
    <source>
        <dbReference type="ARBA" id="ARBA00022457"/>
    </source>
</evidence>
<organism evidence="21">
    <name type="scientific">freshwater metagenome</name>
    <dbReference type="NCBI Taxonomy" id="449393"/>
    <lineage>
        <taxon>unclassified sequences</taxon>
        <taxon>metagenomes</taxon>
        <taxon>ecological metagenomes</taxon>
    </lineage>
</organism>
<dbReference type="FunFam" id="3.40.1170.60:FF:000001">
    <property type="entry name" value="DNA polymerase IV"/>
    <property type="match status" value="1"/>
</dbReference>
<dbReference type="InterPro" id="IPR043128">
    <property type="entry name" value="Rev_trsase/Diguanyl_cyclase"/>
</dbReference>
<dbReference type="Pfam" id="PF21999">
    <property type="entry name" value="IMS_HHH_1"/>
    <property type="match status" value="1"/>
</dbReference>
<dbReference type="NCBIfam" id="NF002677">
    <property type="entry name" value="PRK02406.1"/>
    <property type="match status" value="1"/>
</dbReference>
<dbReference type="GO" id="GO:0003684">
    <property type="term" value="F:damaged DNA binding"/>
    <property type="evidence" value="ECO:0007669"/>
    <property type="project" value="InterPro"/>
</dbReference>
<dbReference type="NCBIfam" id="NF003015">
    <property type="entry name" value="PRK03858.1"/>
    <property type="match status" value="1"/>
</dbReference>
<evidence type="ECO:0000256" key="18">
    <source>
        <dbReference type="SAM" id="MobiDB-lite"/>
    </source>
</evidence>
<dbReference type="Pfam" id="PF00817">
    <property type="entry name" value="IMS"/>
    <property type="match status" value="1"/>
</dbReference>
<dbReference type="Pfam" id="PF11799">
    <property type="entry name" value="IMS_C"/>
    <property type="match status" value="1"/>
</dbReference>
<keyword evidence="6" id="KW-0515">Mutator protein</keyword>
<dbReference type="PANTHER" id="PTHR11076">
    <property type="entry name" value="DNA REPAIR POLYMERASE UMUC / TRANSFERASE FAMILY MEMBER"/>
    <property type="match status" value="1"/>
</dbReference>
<keyword evidence="12" id="KW-0227">DNA damage</keyword>
<accession>A0A6J7I766</accession>
<evidence type="ECO:0000256" key="7">
    <source>
        <dbReference type="ARBA" id="ARBA00022490"/>
    </source>
</evidence>
<feature type="domain" description="UmuC" evidence="19">
    <location>
        <begin position="19"/>
        <end position="209"/>
    </location>
</feature>
<dbReference type="Gene3D" id="3.30.70.270">
    <property type="match status" value="1"/>
</dbReference>
<keyword evidence="7" id="KW-0963">Cytoplasm</keyword>
<keyword evidence="10" id="KW-0235">DNA replication</keyword>
<evidence type="ECO:0000256" key="2">
    <source>
        <dbReference type="ARBA" id="ARBA00004496"/>
    </source>
</evidence>
<dbReference type="InterPro" id="IPR053848">
    <property type="entry name" value="IMS_HHH_1"/>
</dbReference>
<dbReference type="FunFam" id="3.30.1490.100:FF:000004">
    <property type="entry name" value="DNA polymerase IV"/>
    <property type="match status" value="1"/>
</dbReference>
<dbReference type="Gene3D" id="3.30.1490.100">
    <property type="entry name" value="DNA polymerase, Y-family, little finger domain"/>
    <property type="match status" value="1"/>
</dbReference>
<evidence type="ECO:0000313" key="21">
    <source>
        <dbReference type="EMBL" id="CAB4926462.1"/>
    </source>
</evidence>
<dbReference type="HAMAP" id="MF_01113">
    <property type="entry name" value="DNApol_IV"/>
    <property type="match status" value="1"/>
</dbReference>
<keyword evidence="13" id="KW-0460">Magnesium</keyword>
<dbReference type="GO" id="GO:0042276">
    <property type="term" value="P:error-prone translesion synthesis"/>
    <property type="evidence" value="ECO:0007669"/>
    <property type="project" value="TreeGrafter"/>
</dbReference>
<evidence type="ECO:0000256" key="11">
    <source>
        <dbReference type="ARBA" id="ARBA00022723"/>
    </source>
</evidence>
<proteinExistence type="inferred from homology"/>
<dbReference type="CDD" id="cd03586">
    <property type="entry name" value="PolY_Pol_IV_kappa"/>
    <property type="match status" value="1"/>
</dbReference>
<evidence type="ECO:0000259" key="19">
    <source>
        <dbReference type="PROSITE" id="PS50173"/>
    </source>
</evidence>
<gene>
    <name evidence="20" type="ORF">UFOPK1392_00468</name>
    <name evidence="21" type="ORF">UFOPK3733_00406</name>
</gene>
<dbReference type="GO" id="GO:0009432">
    <property type="term" value="P:SOS response"/>
    <property type="evidence" value="ECO:0007669"/>
    <property type="project" value="TreeGrafter"/>
</dbReference>
<dbReference type="EMBL" id="CAEMXZ010000013">
    <property type="protein sequence ID" value="CAB4322731.1"/>
    <property type="molecule type" value="Genomic_DNA"/>
</dbReference>
<dbReference type="PROSITE" id="PS50173">
    <property type="entry name" value="UMUC"/>
    <property type="match status" value="1"/>
</dbReference>
<dbReference type="Gene3D" id="3.40.1170.60">
    <property type="match status" value="1"/>
</dbReference>
<dbReference type="InterPro" id="IPR001126">
    <property type="entry name" value="UmuC"/>
</dbReference>
<evidence type="ECO:0000256" key="12">
    <source>
        <dbReference type="ARBA" id="ARBA00022763"/>
    </source>
</evidence>
<protein>
    <recommendedName>
        <fullName evidence="5">DNA-directed DNA polymerase</fullName>
        <ecNumber evidence="5">2.7.7.7</ecNumber>
    </recommendedName>
</protein>
<evidence type="ECO:0000256" key="1">
    <source>
        <dbReference type="ARBA" id="ARBA00001946"/>
    </source>
</evidence>
<dbReference type="SUPFAM" id="SSF56672">
    <property type="entry name" value="DNA/RNA polymerases"/>
    <property type="match status" value="1"/>
</dbReference>
<comment type="subcellular location">
    <subcellularLocation>
        <location evidence="2">Cytoplasm</location>
    </subcellularLocation>
</comment>
<dbReference type="SUPFAM" id="SSF100879">
    <property type="entry name" value="Lesion bypass DNA polymerase (Y-family), little finger domain"/>
    <property type="match status" value="1"/>
</dbReference>
<evidence type="ECO:0000256" key="5">
    <source>
        <dbReference type="ARBA" id="ARBA00012417"/>
    </source>
</evidence>
<evidence type="ECO:0000256" key="8">
    <source>
        <dbReference type="ARBA" id="ARBA00022679"/>
    </source>
</evidence>
<dbReference type="NCBIfam" id="NF002882">
    <property type="entry name" value="PRK03348.1"/>
    <property type="match status" value="1"/>
</dbReference>
<evidence type="ECO:0000256" key="16">
    <source>
        <dbReference type="ARBA" id="ARBA00023204"/>
    </source>
</evidence>
<dbReference type="GO" id="GO:0006260">
    <property type="term" value="P:DNA replication"/>
    <property type="evidence" value="ECO:0007669"/>
    <property type="project" value="UniProtKB-KW"/>
</dbReference>
<dbReference type="InterPro" id="IPR036775">
    <property type="entry name" value="DNA_pol_Y-fam_lit_finger_sf"/>
</dbReference>
<evidence type="ECO:0000256" key="3">
    <source>
        <dbReference type="ARBA" id="ARBA00010945"/>
    </source>
</evidence>
<comment type="catalytic activity">
    <reaction evidence="17">
        <text>DNA(n) + a 2'-deoxyribonucleoside 5'-triphosphate = DNA(n+1) + diphosphate</text>
        <dbReference type="Rhea" id="RHEA:22508"/>
        <dbReference type="Rhea" id="RHEA-COMP:17339"/>
        <dbReference type="Rhea" id="RHEA-COMP:17340"/>
        <dbReference type="ChEBI" id="CHEBI:33019"/>
        <dbReference type="ChEBI" id="CHEBI:61560"/>
        <dbReference type="ChEBI" id="CHEBI:173112"/>
        <dbReference type="EC" id="2.7.7.7"/>
    </reaction>
</comment>
<dbReference type="EC" id="2.7.7.7" evidence="5"/>
<dbReference type="GO" id="GO:0003887">
    <property type="term" value="F:DNA-directed DNA polymerase activity"/>
    <property type="evidence" value="ECO:0007669"/>
    <property type="project" value="UniProtKB-KW"/>
</dbReference>
<evidence type="ECO:0000256" key="14">
    <source>
        <dbReference type="ARBA" id="ARBA00022932"/>
    </source>
</evidence>
<keyword evidence="8" id="KW-0808">Transferase</keyword>
<dbReference type="InterPro" id="IPR022880">
    <property type="entry name" value="DNApol_IV"/>
</dbReference>
<dbReference type="GO" id="GO:0005829">
    <property type="term" value="C:cytosol"/>
    <property type="evidence" value="ECO:0007669"/>
    <property type="project" value="TreeGrafter"/>
</dbReference>
<keyword evidence="14" id="KW-0239">DNA-directed DNA polymerase</keyword>
<dbReference type="InterPro" id="IPR017961">
    <property type="entry name" value="DNA_pol_Y-fam_little_finger"/>
</dbReference>
<evidence type="ECO:0000256" key="4">
    <source>
        <dbReference type="ARBA" id="ARBA00011245"/>
    </source>
</evidence>
<dbReference type="PANTHER" id="PTHR11076:SF33">
    <property type="entry name" value="DNA POLYMERASE KAPPA"/>
    <property type="match status" value="1"/>
</dbReference>
<evidence type="ECO:0000256" key="9">
    <source>
        <dbReference type="ARBA" id="ARBA00022695"/>
    </source>
</evidence>
<evidence type="ECO:0000256" key="17">
    <source>
        <dbReference type="ARBA" id="ARBA00049244"/>
    </source>
</evidence>
<comment type="similarity">
    <text evidence="3">Belongs to the DNA polymerase type-Y family.</text>
</comment>
<dbReference type="GO" id="GO:0006281">
    <property type="term" value="P:DNA repair"/>
    <property type="evidence" value="ECO:0007669"/>
    <property type="project" value="UniProtKB-KW"/>
</dbReference>
<dbReference type="AlphaFoldDB" id="A0A6J7I766"/>
<name>A0A6J7I766_9ZZZZ</name>
<evidence type="ECO:0000256" key="13">
    <source>
        <dbReference type="ARBA" id="ARBA00022842"/>
    </source>
</evidence>
<dbReference type="Gene3D" id="1.10.150.20">
    <property type="entry name" value="5' to 3' exonuclease, C-terminal subdomain"/>
    <property type="match status" value="1"/>
</dbReference>
<dbReference type="EMBL" id="CAFBNC010000012">
    <property type="protein sequence ID" value="CAB4926462.1"/>
    <property type="molecule type" value="Genomic_DNA"/>
</dbReference>
<comment type="cofactor">
    <cofactor evidence="1">
        <name>Mg(2+)</name>
        <dbReference type="ChEBI" id="CHEBI:18420"/>
    </cofactor>
</comment>
<comment type="subunit">
    <text evidence="4">Monomer.</text>
</comment>
<sequence>MTDHRIADLRPFERPSATILHVDMDAFFVSVELLERPELRGVPVVVGGSGDRGVVAAASYEARAHGVHSAMSSAMARRLCPHAVFLPGRHRRYAEVSSVVMGIFGDITPLVEPLSLDEAFLDVAGAHRRLGPAPEIARVLRSRVLDETGLTCSVGVAGTKFVAKLASEAAKPKASTSGPVFGSGVHVVEPDETLGFLRPLPVQALWGVGPATLAKLGRMGVLRVGDLADLPVENLVAALGRNQGRHLHALANGHDERVVESDRRLKSIGQEETFARDHRSRATLDPELVAFCDSVASRLRSGGLVARTVHLKVKFGDFHTITRSQTLDVPIDDAPALLRSARGLLEQVDPAPGVRLLGVSVSGLTDRGSRQLTLDEALDGPGWEQASRAMDEIRDRFGADSIGPATVSAPGGVRPKERGAQQWGPTDPGT</sequence>
<dbReference type="InterPro" id="IPR043502">
    <property type="entry name" value="DNA/RNA_pol_sf"/>
</dbReference>
<keyword evidence="11" id="KW-0479">Metal-binding</keyword>
<keyword evidence="9" id="KW-0548">Nucleotidyltransferase</keyword>
<reference evidence="21" key="1">
    <citation type="submission" date="2020-05" db="EMBL/GenBank/DDBJ databases">
        <authorList>
            <person name="Chiriac C."/>
            <person name="Salcher M."/>
            <person name="Ghai R."/>
            <person name="Kavagutti S V."/>
        </authorList>
    </citation>
    <scope>NUCLEOTIDE SEQUENCE</scope>
</reference>